<keyword evidence="4" id="KW-0833">Ubl conjugation pathway</keyword>
<keyword evidence="3" id="KW-0808">Transferase</keyword>
<evidence type="ECO:0000256" key="3">
    <source>
        <dbReference type="ARBA" id="ARBA00022679"/>
    </source>
</evidence>
<dbReference type="PANTHER" id="PTHR21367">
    <property type="entry name" value="ARGININE-TRNA-PROTEIN TRANSFERASE 1"/>
    <property type="match status" value="1"/>
</dbReference>
<comment type="caution">
    <text evidence="9">The sequence shown here is derived from an EMBL/GenBank/DDBJ whole genome shotgun (WGS) entry which is preliminary data.</text>
</comment>
<dbReference type="GO" id="GO:0004057">
    <property type="term" value="F:arginyl-tRNA--protein transferase activity"/>
    <property type="evidence" value="ECO:0007669"/>
    <property type="project" value="UniProtKB-EC"/>
</dbReference>
<evidence type="ECO:0000256" key="4">
    <source>
        <dbReference type="ARBA" id="ARBA00022786"/>
    </source>
</evidence>
<sequence length="645" mass="72248">MAEKKKMRSEASSSNSGTSSGGNNRGESVVVDVGRRRSSCGYCRSGGRTSISHGLWAQSLTVDDYQALLDKGWRRSGCFMYKPEMERTCCPSYTIRMKASDFLPSKEQLRVSKRMQRFLDGSLVVKKSDELMEDSNTSKDSCGRSHHESTSSAVEDPLTANREEKSKEEQFLHFLSDQIDTAVCACGDSREFPCDIQLPKASVKKVAPAKKKLLVKGTEDLLYSSNISFQMAAVLRRAAKDVHLLKLSSHGAEENGQFTELTPKVIAEKLANYLKQLEETSGLLIRACNGHINFYSTKRQAWLDDIVGKGTVSKESPQGSGGKENLLKKSSGCLPGKKHRLEIHLKRSTFDPEEYALYRTYQLKVHNDTPERVTESSYRRFLVDTPLIFVPSSGDGTVPPCGFGSFHQQYVLDGRVVAVGVIDILPMCLSSKYLFWDPDLAILSLGKYSALQEISWVKENQVHCPSLQYYYLGYYIHSCNKMRYKAAYHPSELLCPLRYEWVLFDVAKPLLDRKPYVVLSDFSTLQDGVSVAPSHLQDHMELEDDDSGQEESHGFPIDDDDEMAELDDEDSDYELGPETSCLTPLEIAGGDVGNILIGLKGSHLRYKELQQAFGPIERSYLETQLQRYMSAVGAELSERMVYSLG</sequence>
<evidence type="ECO:0000259" key="7">
    <source>
        <dbReference type="Pfam" id="PF04376"/>
    </source>
</evidence>
<dbReference type="Proteomes" id="UP001642360">
    <property type="component" value="Unassembled WGS sequence"/>
</dbReference>
<feature type="compositionally biased region" description="Acidic residues" evidence="6">
    <location>
        <begin position="557"/>
        <end position="574"/>
    </location>
</feature>
<organism evidence="9 10">
    <name type="scientific">Ilex paraguariensis</name>
    <name type="common">yerba mate</name>
    <dbReference type="NCBI Taxonomy" id="185542"/>
    <lineage>
        <taxon>Eukaryota</taxon>
        <taxon>Viridiplantae</taxon>
        <taxon>Streptophyta</taxon>
        <taxon>Embryophyta</taxon>
        <taxon>Tracheophyta</taxon>
        <taxon>Spermatophyta</taxon>
        <taxon>Magnoliopsida</taxon>
        <taxon>eudicotyledons</taxon>
        <taxon>Gunneridae</taxon>
        <taxon>Pentapetalae</taxon>
        <taxon>asterids</taxon>
        <taxon>campanulids</taxon>
        <taxon>Aquifoliales</taxon>
        <taxon>Aquifoliaceae</taxon>
        <taxon>Ilex</taxon>
    </lineage>
</organism>
<reference evidence="9 10" key="1">
    <citation type="submission" date="2024-02" db="EMBL/GenBank/DDBJ databases">
        <authorList>
            <person name="Vignale AGUSTIN F."/>
            <person name="Sosa J E."/>
            <person name="Modenutti C."/>
        </authorList>
    </citation>
    <scope>NUCLEOTIDE SEQUENCE [LARGE SCALE GENOMIC DNA]</scope>
</reference>
<evidence type="ECO:0000259" key="8">
    <source>
        <dbReference type="Pfam" id="PF04377"/>
    </source>
</evidence>
<dbReference type="EC" id="2.3.2.8" evidence="2"/>
<dbReference type="InterPro" id="IPR017137">
    <property type="entry name" value="Arg-tRNA-P_Trfase_1_euk"/>
</dbReference>
<keyword evidence="10" id="KW-1185">Reference proteome</keyword>
<evidence type="ECO:0000256" key="1">
    <source>
        <dbReference type="ARBA" id="ARBA00009991"/>
    </source>
</evidence>
<feature type="region of interest" description="Disordered" evidence="6">
    <location>
        <begin position="1"/>
        <end position="30"/>
    </location>
</feature>
<dbReference type="SUPFAM" id="SSF55729">
    <property type="entry name" value="Acyl-CoA N-acyltransferases (Nat)"/>
    <property type="match status" value="1"/>
</dbReference>
<dbReference type="Pfam" id="PF04376">
    <property type="entry name" value="ATE_N"/>
    <property type="match status" value="1"/>
</dbReference>
<dbReference type="InterPro" id="IPR016181">
    <property type="entry name" value="Acyl_CoA_acyltransferase"/>
</dbReference>
<dbReference type="PANTHER" id="PTHR21367:SF1">
    <property type="entry name" value="ARGINYL-TRNA--PROTEIN TRANSFERASE 1"/>
    <property type="match status" value="1"/>
</dbReference>
<dbReference type="PIRSF" id="PIRSF037207">
    <property type="entry name" value="ATE1_euk"/>
    <property type="match status" value="1"/>
</dbReference>
<dbReference type="Pfam" id="PF04377">
    <property type="entry name" value="ATE_C"/>
    <property type="match status" value="1"/>
</dbReference>
<evidence type="ECO:0000313" key="10">
    <source>
        <dbReference type="Proteomes" id="UP001642360"/>
    </source>
</evidence>
<evidence type="ECO:0000256" key="5">
    <source>
        <dbReference type="ARBA" id="ARBA00023315"/>
    </source>
</evidence>
<evidence type="ECO:0000313" key="9">
    <source>
        <dbReference type="EMBL" id="CAK9173567.1"/>
    </source>
</evidence>
<feature type="domain" description="N-end aminoacyl transferase N-terminal" evidence="7">
    <location>
        <begin position="38"/>
        <end position="108"/>
    </location>
</feature>
<protein>
    <recommendedName>
        <fullName evidence="2">arginyltransferase</fullName>
        <ecNumber evidence="2">2.3.2.8</ecNumber>
    </recommendedName>
</protein>
<keyword evidence="5" id="KW-0012">Acyltransferase</keyword>
<dbReference type="AlphaFoldDB" id="A0ABC8U0I1"/>
<gene>
    <name evidence="9" type="ORF">ILEXP_LOCUS43301</name>
</gene>
<dbReference type="EMBL" id="CAUOFW020006169">
    <property type="protein sequence ID" value="CAK9173567.1"/>
    <property type="molecule type" value="Genomic_DNA"/>
</dbReference>
<dbReference type="InterPro" id="IPR007472">
    <property type="entry name" value="N-end_Aminoacyl_Trfase_C"/>
</dbReference>
<feature type="region of interest" description="Disordered" evidence="6">
    <location>
        <begin position="539"/>
        <end position="574"/>
    </location>
</feature>
<proteinExistence type="inferred from homology"/>
<evidence type="ECO:0000256" key="2">
    <source>
        <dbReference type="ARBA" id="ARBA00012025"/>
    </source>
</evidence>
<feature type="domain" description="N-end rule aminoacyl transferase C-terminal" evidence="8">
    <location>
        <begin position="353"/>
        <end position="495"/>
    </location>
</feature>
<dbReference type="InterPro" id="IPR030700">
    <property type="entry name" value="N-end_Aminoacyl_Trfase"/>
</dbReference>
<dbReference type="InterPro" id="IPR007471">
    <property type="entry name" value="N-end_Aminoacyl_Trfase_N"/>
</dbReference>
<name>A0ABC8U0I1_9AQUA</name>
<feature type="region of interest" description="Disordered" evidence="6">
    <location>
        <begin position="130"/>
        <end position="159"/>
    </location>
</feature>
<evidence type="ECO:0000256" key="6">
    <source>
        <dbReference type="SAM" id="MobiDB-lite"/>
    </source>
</evidence>
<accession>A0ABC8U0I1</accession>
<comment type="similarity">
    <text evidence="1">Belongs to the R-transferase family.</text>
</comment>